<accession>A0A0A9EXG6</accession>
<evidence type="ECO:0000313" key="2">
    <source>
        <dbReference type="EMBL" id="JAE00733.1"/>
    </source>
</evidence>
<reference evidence="2" key="2">
    <citation type="journal article" date="2015" name="Data Brief">
        <title>Shoot transcriptome of the giant reed, Arundo donax.</title>
        <authorList>
            <person name="Barrero R.A."/>
            <person name="Guerrero F.D."/>
            <person name="Moolhuijzen P."/>
            <person name="Goolsby J.A."/>
            <person name="Tidwell J."/>
            <person name="Bellgard S.E."/>
            <person name="Bellgard M.I."/>
        </authorList>
    </citation>
    <scope>NUCLEOTIDE SEQUENCE</scope>
    <source>
        <tissue evidence="2">Shoot tissue taken approximately 20 cm above the soil surface</tissue>
    </source>
</reference>
<protein>
    <submittedName>
        <fullName evidence="2">Uncharacterized protein</fullName>
    </submittedName>
</protein>
<dbReference type="EMBL" id="GBRH01197163">
    <property type="protein sequence ID" value="JAE00733.1"/>
    <property type="molecule type" value="Transcribed_RNA"/>
</dbReference>
<name>A0A0A9EXG6_ARUDO</name>
<feature type="region of interest" description="Disordered" evidence="1">
    <location>
        <begin position="1"/>
        <end position="27"/>
    </location>
</feature>
<dbReference type="AlphaFoldDB" id="A0A0A9EXG6"/>
<reference evidence="2" key="1">
    <citation type="submission" date="2014-09" db="EMBL/GenBank/DDBJ databases">
        <authorList>
            <person name="Magalhaes I.L.F."/>
            <person name="Oliveira U."/>
            <person name="Santos F.R."/>
            <person name="Vidigal T.H.D.A."/>
            <person name="Brescovit A.D."/>
            <person name="Santos A.J."/>
        </authorList>
    </citation>
    <scope>NUCLEOTIDE SEQUENCE</scope>
    <source>
        <tissue evidence="2">Shoot tissue taken approximately 20 cm above the soil surface</tissue>
    </source>
</reference>
<proteinExistence type="predicted"/>
<organism evidence="2">
    <name type="scientific">Arundo donax</name>
    <name type="common">Giant reed</name>
    <name type="synonym">Donax arundinaceus</name>
    <dbReference type="NCBI Taxonomy" id="35708"/>
    <lineage>
        <taxon>Eukaryota</taxon>
        <taxon>Viridiplantae</taxon>
        <taxon>Streptophyta</taxon>
        <taxon>Embryophyta</taxon>
        <taxon>Tracheophyta</taxon>
        <taxon>Spermatophyta</taxon>
        <taxon>Magnoliopsida</taxon>
        <taxon>Liliopsida</taxon>
        <taxon>Poales</taxon>
        <taxon>Poaceae</taxon>
        <taxon>PACMAD clade</taxon>
        <taxon>Arundinoideae</taxon>
        <taxon>Arundineae</taxon>
        <taxon>Arundo</taxon>
    </lineage>
</organism>
<feature type="compositionally biased region" description="Basic residues" evidence="1">
    <location>
        <begin position="14"/>
        <end position="27"/>
    </location>
</feature>
<sequence length="27" mass="3187">MATPSKRVSERRKNQAKRTHNHKLAKL</sequence>
<evidence type="ECO:0000256" key="1">
    <source>
        <dbReference type="SAM" id="MobiDB-lite"/>
    </source>
</evidence>